<proteinExistence type="predicted"/>
<protein>
    <recommendedName>
        <fullName evidence="2">DUF676 domain-containing protein</fullName>
    </recommendedName>
</protein>
<organism evidence="1">
    <name type="scientific">uncultured Stenotrophomonas sp</name>
    <dbReference type="NCBI Taxonomy" id="165438"/>
    <lineage>
        <taxon>Bacteria</taxon>
        <taxon>Pseudomonadati</taxon>
        <taxon>Pseudomonadota</taxon>
        <taxon>Gammaproteobacteria</taxon>
        <taxon>Lysobacterales</taxon>
        <taxon>Lysobacteraceae</taxon>
        <taxon>Stenotrophomonas</taxon>
        <taxon>environmental samples</taxon>
    </lineage>
</organism>
<sequence length="510" mass="56018">MDRIERPYYPIIYVRGYAMTRAEIVETTSTPFMGLEAGSTKIRQAQDGSVVKFVFESPLVRLMKDHGYRDVYDGGAELRSRIPPRSIVIHRYYDVADPAFGGGKAPSITEAAASLGKRILELRDSVCGDNAGMRRDFRVYLVAHSMGGLICRCLLQNPEVAGAEARALVDKVFTYATPHNGIDIAGINVPDLLSLNDLNNFNRGNMAKYLKVAKDKVNTLGDSGFPPSRLFCLIGTNSRDYAVARGLSSFAVGAFSDGLVRIANAYVEGAPRAFVNRSHSGHFGIVNSEEGYQNLTRFLFGDTCATAQLDISALPLPPEIESARKRGKQVRSSYYIEATVAPRGAYTYQLTARTQANECAVRREYGELFDDDDDGNLRRDARSPVLFSVFLDSRRITAGSEIAFSIELAVCNAGYEVDGALFLKNHIPGEYLFRNTLVLFAKPGEDGPWRLRYVWGDDQWAGGPKTQAELDNARSRAIGIVQQAPDVFSVPLSSAKGFAAELKIALSAWT</sequence>
<dbReference type="Gene3D" id="3.40.50.1820">
    <property type="entry name" value="alpha/beta hydrolase"/>
    <property type="match status" value="1"/>
</dbReference>
<dbReference type="EMBL" id="FLTS01000001">
    <property type="protein sequence ID" value="SBV37580.1"/>
    <property type="molecule type" value="Genomic_DNA"/>
</dbReference>
<evidence type="ECO:0008006" key="2">
    <source>
        <dbReference type="Google" id="ProtNLM"/>
    </source>
</evidence>
<dbReference type="SUPFAM" id="SSF53474">
    <property type="entry name" value="alpha/beta-Hydrolases"/>
    <property type="match status" value="2"/>
</dbReference>
<dbReference type="AlphaFoldDB" id="A0A1Y5Q5N6"/>
<reference evidence="1" key="1">
    <citation type="submission" date="2016-03" db="EMBL/GenBank/DDBJ databases">
        <authorList>
            <person name="Ploux O."/>
        </authorList>
    </citation>
    <scope>NUCLEOTIDE SEQUENCE</scope>
    <source>
        <strain evidence="1">UC10</strain>
    </source>
</reference>
<gene>
    <name evidence="1" type="ORF">STPYR_12516</name>
</gene>
<accession>A0A1Y5Q5N6</accession>
<name>A0A1Y5Q5N6_9GAMM</name>
<dbReference type="InterPro" id="IPR029058">
    <property type="entry name" value="AB_hydrolase_fold"/>
</dbReference>
<evidence type="ECO:0000313" key="1">
    <source>
        <dbReference type="EMBL" id="SBV37580.1"/>
    </source>
</evidence>